<dbReference type="AlphaFoldDB" id="W8WV01"/>
<dbReference type="InterPro" id="IPR014284">
    <property type="entry name" value="RNA_pol_sigma-70_dom"/>
</dbReference>
<reference evidence="7 8" key="1">
    <citation type="journal article" date="2014" name="BMC Microbiol.">
        <title>The oxygen-independent metabolism of cyclic monoterpenes in Castellaniella defragrans 65Phen.</title>
        <authorList>
            <person name="Petasch J."/>
            <person name="Disch E.M."/>
            <person name="Markert S."/>
            <person name="Becher D."/>
            <person name="Schweder T."/>
            <person name="Huttel B."/>
            <person name="Reinhardt R."/>
            <person name="Harder J."/>
        </authorList>
    </citation>
    <scope>NUCLEOTIDE SEQUENCE [LARGE SCALE GENOMIC DNA]</scope>
    <source>
        <strain evidence="7">65Phen</strain>
    </source>
</reference>
<dbReference type="Pfam" id="PF04542">
    <property type="entry name" value="Sigma70_r2"/>
    <property type="match status" value="1"/>
</dbReference>
<evidence type="ECO:0000256" key="4">
    <source>
        <dbReference type="ARBA" id="ARBA00023163"/>
    </source>
</evidence>
<evidence type="ECO:0000259" key="6">
    <source>
        <dbReference type="Pfam" id="PF08281"/>
    </source>
</evidence>
<feature type="domain" description="RNA polymerase sigma factor 70 region 4 type 2" evidence="6">
    <location>
        <begin position="106"/>
        <end position="158"/>
    </location>
</feature>
<dbReference type="NCBIfam" id="TIGR02937">
    <property type="entry name" value="sigma70-ECF"/>
    <property type="match status" value="1"/>
</dbReference>
<dbReference type="Gene3D" id="1.10.10.10">
    <property type="entry name" value="Winged helix-like DNA-binding domain superfamily/Winged helix DNA-binding domain"/>
    <property type="match status" value="1"/>
</dbReference>
<dbReference type="KEGG" id="cdn:BN940_04561"/>
<dbReference type="Gene3D" id="1.10.1740.10">
    <property type="match status" value="1"/>
</dbReference>
<accession>W8WV01</accession>
<dbReference type="STRING" id="1437824.BN940_04561"/>
<dbReference type="OrthoDB" id="192021at2"/>
<organism evidence="7 8">
    <name type="scientific">Castellaniella defragrans (strain DSM 12143 / CCUG 39792 / 65Phen)</name>
    <name type="common">Alcaligenes defragrans</name>
    <dbReference type="NCBI Taxonomy" id="1437824"/>
    <lineage>
        <taxon>Bacteria</taxon>
        <taxon>Pseudomonadati</taxon>
        <taxon>Pseudomonadota</taxon>
        <taxon>Betaproteobacteria</taxon>
        <taxon>Burkholderiales</taxon>
        <taxon>Alcaligenaceae</taxon>
        <taxon>Castellaniella</taxon>
    </lineage>
</organism>
<dbReference type="PANTHER" id="PTHR43133">
    <property type="entry name" value="RNA POLYMERASE ECF-TYPE SIGMA FACTO"/>
    <property type="match status" value="1"/>
</dbReference>
<dbReference type="InterPro" id="IPR039425">
    <property type="entry name" value="RNA_pol_sigma-70-like"/>
</dbReference>
<dbReference type="SUPFAM" id="SSF88659">
    <property type="entry name" value="Sigma3 and sigma4 domains of RNA polymerase sigma factors"/>
    <property type="match status" value="1"/>
</dbReference>
<gene>
    <name evidence="7" type="ORF">BN940_04561</name>
</gene>
<evidence type="ECO:0000256" key="1">
    <source>
        <dbReference type="ARBA" id="ARBA00010641"/>
    </source>
</evidence>
<comment type="similarity">
    <text evidence="1">Belongs to the sigma-70 factor family. ECF subfamily.</text>
</comment>
<dbReference type="GO" id="GO:0016987">
    <property type="term" value="F:sigma factor activity"/>
    <property type="evidence" value="ECO:0007669"/>
    <property type="project" value="UniProtKB-KW"/>
</dbReference>
<dbReference type="InterPro" id="IPR013249">
    <property type="entry name" value="RNA_pol_sigma70_r4_t2"/>
</dbReference>
<protein>
    <submittedName>
        <fullName evidence="7">Putative sigma-70 factor, ECF subfamily</fullName>
    </submittedName>
</protein>
<dbReference type="RefSeq" id="WP_043680568.1">
    <property type="nucleotide sequence ID" value="NZ_HG916765.1"/>
</dbReference>
<name>W8WV01_CASD6</name>
<evidence type="ECO:0000256" key="3">
    <source>
        <dbReference type="ARBA" id="ARBA00023082"/>
    </source>
</evidence>
<dbReference type="SUPFAM" id="SSF88946">
    <property type="entry name" value="Sigma2 domain of RNA polymerase sigma factors"/>
    <property type="match status" value="1"/>
</dbReference>
<sequence length="166" mass="18732">MSRHPAADKGWLAYYRELAGAWVRRNSHPDDAADAMQDTALRLLENGVGMVDDPRAYFARSTRNGVVDRLRHRAVLGALPLHDLGEDEHPAVEGPEAEVYSGQLLRELKAALGELPPACRQVYVHRRLEGWTHAEIARALGISRAMVEKHMTRALRHLSERLQHHE</sequence>
<keyword evidence="8" id="KW-1185">Reference proteome</keyword>
<dbReference type="GO" id="GO:0003677">
    <property type="term" value="F:DNA binding"/>
    <property type="evidence" value="ECO:0007669"/>
    <property type="project" value="InterPro"/>
</dbReference>
<dbReference type="CDD" id="cd06171">
    <property type="entry name" value="Sigma70_r4"/>
    <property type="match status" value="1"/>
</dbReference>
<dbReference type="InterPro" id="IPR013324">
    <property type="entry name" value="RNA_pol_sigma_r3/r4-like"/>
</dbReference>
<dbReference type="GO" id="GO:0006352">
    <property type="term" value="P:DNA-templated transcription initiation"/>
    <property type="evidence" value="ECO:0007669"/>
    <property type="project" value="InterPro"/>
</dbReference>
<dbReference type="InterPro" id="IPR036388">
    <property type="entry name" value="WH-like_DNA-bd_sf"/>
</dbReference>
<keyword evidence="3" id="KW-0731">Sigma factor</keyword>
<feature type="domain" description="RNA polymerase sigma-70 region 2" evidence="5">
    <location>
        <begin position="13"/>
        <end position="73"/>
    </location>
</feature>
<dbReference type="HOGENOM" id="CLU_047691_12_5_4"/>
<proteinExistence type="inferred from homology"/>
<dbReference type="Pfam" id="PF08281">
    <property type="entry name" value="Sigma70_r4_2"/>
    <property type="match status" value="1"/>
</dbReference>
<dbReference type="Proteomes" id="UP000019805">
    <property type="component" value="Chromosome"/>
</dbReference>
<evidence type="ECO:0000313" key="8">
    <source>
        <dbReference type="Proteomes" id="UP000019805"/>
    </source>
</evidence>
<dbReference type="InterPro" id="IPR007627">
    <property type="entry name" value="RNA_pol_sigma70_r2"/>
</dbReference>
<evidence type="ECO:0000313" key="7">
    <source>
        <dbReference type="EMBL" id="CDM23384.1"/>
    </source>
</evidence>
<dbReference type="InterPro" id="IPR013325">
    <property type="entry name" value="RNA_pol_sigma_r2"/>
</dbReference>
<evidence type="ECO:0000259" key="5">
    <source>
        <dbReference type="Pfam" id="PF04542"/>
    </source>
</evidence>
<dbReference type="EMBL" id="HG916765">
    <property type="protein sequence ID" value="CDM23384.1"/>
    <property type="molecule type" value="Genomic_DNA"/>
</dbReference>
<dbReference type="eggNOG" id="COG1595">
    <property type="taxonomic scope" value="Bacteria"/>
</dbReference>
<evidence type="ECO:0000256" key="2">
    <source>
        <dbReference type="ARBA" id="ARBA00023015"/>
    </source>
</evidence>
<keyword evidence="2" id="KW-0805">Transcription regulation</keyword>
<dbReference type="PANTHER" id="PTHR43133:SF63">
    <property type="entry name" value="RNA POLYMERASE SIGMA FACTOR FECI-RELATED"/>
    <property type="match status" value="1"/>
</dbReference>
<keyword evidence="4" id="KW-0804">Transcription</keyword>